<keyword evidence="2" id="KW-1185">Reference proteome</keyword>
<organism evidence="1 2">
    <name type="scientific">Phlebia brevispora</name>
    <dbReference type="NCBI Taxonomy" id="194682"/>
    <lineage>
        <taxon>Eukaryota</taxon>
        <taxon>Fungi</taxon>
        <taxon>Dikarya</taxon>
        <taxon>Basidiomycota</taxon>
        <taxon>Agaricomycotina</taxon>
        <taxon>Agaricomycetes</taxon>
        <taxon>Polyporales</taxon>
        <taxon>Meruliaceae</taxon>
        <taxon>Phlebia</taxon>
    </lineage>
</organism>
<accession>A0ACC1SSA5</accession>
<dbReference type="EMBL" id="JANHOG010001059">
    <property type="protein sequence ID" value="KAJ3545362.1"/>
    <property type="molecule type" value="Genomic_DNA"/>
</dbReference>
<sequence length="937" mass="103140">MEVDVPTPGTTQRSPINAAVAASSIMAGSSVIRPPSPTPSASSAEGSTRKRTPADSRSPTPEVPSDREKRAPTRNRTRARNGRSTRNRNRRKTKAEPVTEAVAEDHVQMDEHDLDGDDVDADSAELELESDLQPAHRAEALDVLATIELKYALLRERLYVEKMENLAWEEALVRADIHPEMLHLHAELSKRRDKRLELAARRRDYEIVNLTKRRRLDEDAVWSWWKYRREELQTTMIAENNRKRRRLERERRAVDRPLPERHIPSPPNEVPVAPTLRELVKNDPFESAEARRRQMPMSSLAYPRLTTLSQQDIISDLEYLNAHRRPYDSLRPGMMGVNPVMGHPAGGPGYDQFNMGVGMMDGPGLPNRLPQQVPFQQPPFQHAPPPNQMMPGFPGPGIGAVPRLQHHHSAPPGTVPNMVHSQMLMEQDVGPIRRPGSGAPHVSQFPGGPSVPLMRRSISPVPIQPHGAMPTIGPSVMPNKSNGWMGMAGPGSANLGGPSKEPVRFPADMRPLEMEALEREKERERIADTLKIRERSEFEWEREREREREREIERDQDRDRDRDREQDRDLEGPNQTPQMLQRQQHNHLLISPSQVANHLAHHHHRHHHHVHHHHHPQLSPSALSSTAATVVPSQASNGMPLDRTSPLLSREMEPRRVPGDMPMEGIEPSPQVKSALPAPMSSLWKGSEEMMTPSTDFAHDRGRAGLIPPAQERIPFVITPSQAAVAMHSNNSPSLRNAPGPSTAPASISSSRRGSWSAPDDTGMPRPSSSSSIHMGNTISSHFHPSAGVPGKRLQSSPSMLPQGSPLVASPSHGNGIRLPPLSPSTTPGVRSPSRMPQSLPPLSNAAAAPKPLSPKVIRRTSPPPNRTKSPGREQIGTLGSGPVAGPPTGKARPLSPVPIYPVSPSIPAPLSATPRMPSVSSGSDPNLPPVPQSVPS</sequence>
<dbReference type="Proteomes" id="UP001148662">
    <property type="component" value="Unassembled WGS sequence"/>
</dbReference>
<comment type="caution">
    <text evidence="1">The sequence shown here is derived from an EMBL/GenBank/DDBJ whole genome shotgun (WGS) entry which is preliminary data.</text>
</comment>
<gene>
    <name evidence="1" type="ORF">NM688_g5633</name>
</gene>
<protein>
    <submittedName>
        <fullName evidence="1">Uncharacterized protein</fullName>
    </submittedName>
</protein>
<reference evidence="1" key="1">
    <citation type="submission" date="2022-07" db="EMBL/GenBank/DDBJ databases">
        <title>Genome Sequence of Phlebia brevispora.</title>
        <authorList>
            <person name="Buettner E."/>
        </authorList>
    </citation>
    <scope>NUCLEOTIDE SEQUENCE</scope>
    <source>
        <strain evidence="1">MPL23</strain>
    </source>
</reference>
<name>A0ACC1SSA5_9APHY</name>
<proteinExistence type="predicted"/>
<evidence type="ECO:0000313" key="2">
    <source>
        <dbReference type="Proteomes" id="UP001148662"/>
    </source>
</evidence>
<evidence type="ECO:0000313" key="1">
    <source>
        <dbReference type="EMBL" id="KAJ3545362.1"/>
    </source>
</evidence>